<sequence>MSEGELREGLRAAVGDEPPLRFDPDELIRRGRHERKRRRALVAVGVATLALTGTVLSLPGLLGLRSGDGPPGFDAAAPPVLTTTVAPPVLTTTAAPPVDTTPEPTSSPRGIADAKLLGAYASQRLLTIAPEVKVLRAEFTEPGARDRSGHVTGFVQFVDREGVTRVTAQLSAPSMRVTRERFCAGATCSEPHRLNDGSHLESAAVVDPKGKLITHSVAHFRLDGSVVQVSAYNFDPVDGGGVRRTVSLDNDQLAKLATDPGLVAW</sequence>
<evidence type="ECO:0000256" key="1">
    <source>
        <dbReference type="SAM" id="MobiDB-lite"/>
    </source>
</evidence>
<keyword evidence="2" id="KW-0472">Membrane</keyword>
<evidence type="ECO:0000313" key="3">
    <source>
        <dbReference type="EMBL" id="MFC5056930.1"/>
    </source>
</evidence>
<dbReference type="EMBL" id="JBHSJB010000023">
    <property type="protein sequence ID" value="MFC5056930.1"/>
    <property type="molecule type" value="Genomic_DNA"/>
</dbReference>
<keyword evidence="2" id="KW-0812">Transmembrane</keyword>
<gene>
    <name evidence="3" type="ORF">ACFPFM_24685</name>
</gene>
<accession>A0ABV9Y2J2</accession>
<evidence type="ECO:0000313" key="4">
    <source>
        <dbReference type="Proteomes" id="UP001595833"/>
    </source>
</evidence>
<dbReference type="Proteomes" id="UP001595833">
    <property type="component" value="Unassembled WGS sequence"/>
</dbReference>
<feature type="transmembrane region" description="Helical" evidence="2">
    <location>
        <begin position="40"/>
        <end position="62"/>
    </location>
</feature>
<protein>
    <submittedName>
        <fullName evidence="3">Uncharacterized protein</fullName>
    </submittedName>
</protein>
<dbReference type="RefSeq" id="WP_344034670.1">
    <property type="nucleotide sequence ID" value="NZ_BAAAKE010000001.1"/>
</dbReference>
<organism evidence="3 4">
    <name type="scientific">Saccharothrix xinjiangensis</name>
    <dbReference type="NCBI Taxonomy" id="204798"/>
    <lineage>
        <taxon>Bacteria</taxon>
        <taxon>Bacillati</taxon>
        <taxon>Actinomycetota</taxon>
        <taxon>Actinomycetes</taxon>
        <taxon>Pseudonocardiales</taxon>
        <taxon>Pseudonocardiaceae</taxon>
        <taxon>Saccharothrix</taxon>
    </lineage>
</organism>
<feature type="region of interest" description="Disordered" evidence="1">
    <location>
        <begin position="1"/>
        <end position="20"/>
    </location>
</feature>
<feature type="compositionally biased region" description="Basic and acidic residues" evidence="1">
    <location>
        <begin position="1"/>
        <end position="10"/>
    </location>
</feature>
<reference evidence="4" key="1">
    <citation type="journal article" date="2019" name="Int. J. Syst. Evol. Microbiol.">
        <title>The Global Catalogue of Microorganisms (GCM) 10K type strain sequencing project: providing services to taxonomists for standard genome sequencing and annotation.</title>
        <authorList>
            <consortium name="The Broad Institute Genomics Platform"/>
            <consortium name="The Broad Institute Genome Sequencing Center for Infectious Disease"/>
            <person name="Wu L."/>
            <person name="Ma J."/>
        </authorList>
    </citation>
    <scope>NUCLEOTIDE SEQUENCE [LARGE SCALE GENOMIC DNA]</scope>
    <source>
        <strain evidence="4">KCTC 12848</strain>
    </source>
</reference>
<keyword evidence="2" id="KW-1133">Transmembrane helix</keyword>
<proteinExistence type="predicted"/>
<evidence type="ECO:0000256" key="2">
    <source>
        <dbReference type="SAM" id="Phobius"/>
    </source>
</evidence>
<keyword evidence="4" id="KW-1185">Reference proteome</keyword>
<comment type="caution">
    <text evidence="3">The sequence shown here is derived from an EMBL/GenBank/DDBJ whole genome shotgun (WGS) entry which is preliminary data.</text>
</comment>
<name>A0ABV9Y2J2_9PSEU</name>